<dbReference type="EMBL" id="UOEK01000074">
    <property type="protein sequence ID" value="VAV95278.1"/>
    <property type="molecule type" value="Genomic_DNA"/>
</dbReference>
<evidence type="ECO:0000256" key="9">
    <source>
        <dbReference type="ARBA" id="ARBA00022840"/>
    </source>
</evidence>
<dbReference type="GO" id="GO:0003677">
    <property type="term" value="F:DNA binding"/>
    <property type="evidence" value="ECO:0007669"/>
    <property type="project" value="UniProtKB-KW"/>
</dbReference>
<evidence type="ECO:0000313" key="12">
    <source>
        <dbReference type="EMBL" id="VAV95278.1"/>
    </source>
</evidence>
<proteinExistence type="inferred from homology"/>
<feature type="non-terminal residue" evidence="12">
    <location>
        <position position="168"/>
    </location>
</feature>
<dbReference type="EC" id="3.1.21.3" evidence="3"/>
<dbReference type="PANTHER" id="PTHR30195">
    <property type="entry name" value="TYPE I SITE-SPECIFIC DEOXYRIBONUCLEASE PROTEIN SUBUNIT M AND R"/>
    <property type="match status" value="1"/>
</dbReference>
<evidence type="ECO:0000256" key="3">
    <source>
        <dbReference type="ARBA" id="ARBA00012654"/>
    </source>
</evidence>
<keyword evidence="10" id="KW-0238">DNA-binding</keyword>
<evidence type="ECO:0000256" key="6">
    <source>
        <dbReference type="ARBA" id="ARBA00022747"/>
    </source>
</evidence>
<keyword evidence="7" id="KW-0255">Endonuclease</keyword>
<dbReference type="GO" id="GO:0009307">
    <property type="term" value="P:DNA restriction-modification system"/>
    <property type="evidence" value="ECO:0007669"/>
    <property type="project" value="UniProtKB-KW"/>
</dbReference>
<organism evidence="12">
    <name type="scientific">hydrothermal vent metagenome</name>
    <dbReference type="NCBI Taxonomy" id="652676"/>
    <lineage>
        <taxon>unclassified sequences</taxon>
        <taxon>metagenomes</taxon>
        <taxon>ecological metagenomes</taxon>
    </lineage>
</organism>
<keyword evidence="8 12" id="KW-0378">Hydrolase</keyword>
<dbReference type="AlphaFoldDB" id="A0A3B0S4I5"/>
<comment type="catalytic activity">
    <reaction evidence="1">
        <text>Endonucleolytic cleavage of DNA to give random double-stranded fragments with terminal 5'-phosphates, ATP is simultaneously hydrolyzed.</text>
        <dbReference type="EC" id="3.1.21.3"/>
    </reaction>
</comment>
<protein>
    <recommendedName>
        <fullName evidence="3">type I site-specific deoxyribonuclease</fullName>
        <ecNumber evidence="3">3.1.21.3</ecNumber>
    </recommendedName>
</protein>
<name>A0A3B0S4I5_9ZZZZ</name>
<reference evidence="12" key="1">
    <citation type="submission" date="2018-06" db="EMBL/GenBank/DDBJ databases">
        <authorList>
            <person name="Zhirakovskaya E."/>
        </authorList>
    </citation>
    <scope>NUCLEOTIDE SEQUENCE</scope>
</reference>
<sequence>MSERFTESVVEQAALAWLEALDYTILSGPEIAPGEPAAEREDYEQVILESRLRQALQRLNPQMPADALDEAFRKLTRPDMPSLVTNNHLIHKYLVDGVPVEYQRTDGSIGGDLVRVLDYDIPENNEFLAVNQFTVVEDRHERRPDVVLFVNGLPLAVIELKNAATESA</sequence>
<feature type="domain" description="Restriction endonuclease type I HsdR N-terminal" evidence="11">
    <location>
        <begin position="5"/>
        <end position="164"/>
    </location>
</feature>
<accession>A0A3B0S4I5</accession>
<dbReference type="InterPro" id="IPR051268">
    <property type="entry name" value="Type-I_R_enzyme_R_subunit"/>
</dbReference>
<dbReference type="GO" id="GO:0005524">
    <property type="term" value="F:ATP binding"/>
    <property type="evidence" value="ECO:0007669"/>
    <property type="project" value="UniProtKB-KW"/>
</dbReference>
<dbReference type="Pfam" id="PF04313">
    <property type="entry name" value="HSDR_N"/>
    <property type="match status" value="1"/>
</dbReference>
<evidence type="ECO:0000259" key="11">
    <source>
        <dbReference type="Pfam" id="PF04313"/>
    </source>
</evidence>
<dbReference type="Gene3D" id="3.90.1570.50">
    <property type="match status" value="1"/>
</dbReference>
<evidence type="ECO:0000256" key="4">
    <source>
        <dbReference type="ARBA" id="ARBA00022722"/>
    </source>
</evidence>
<keyword evidence="5" id="KW-0547">Nucleotide-binding</keyword>
<evidence type="ECO:0000256" key="5">
    <source>
        <dbReference type="ARBA" id="ARBA00022741"/>
    </source>
</evidence>
<evidence type="ECO:0000256" key="2">
    <source>
        <dbReference type="ARBA" id="ARBA00008598"/>
    </source>
</evidence>
<evidence type="ECO:0000256" key="1">
    <source>
        <dbReference type="ARBA" id="ARBA00000851"/>
    </source>
</evidence>
<evidence type="ECO:0000256" key="8">
    <source>
        <dbReference type="ARBA" id="ARBA00022801"/>
    </source>
</evidence>
<gene>
    <name evidence="12" type="ORF">MNBD_ACTINO02-2292</name>
</gene>
<evidence type="ECO:0000256" key="10">
    <source>
        <dbReference type="ARBA" id="ARBA00023125"/>
    </source>
</evidence>
<dbReference type="CDD" id="cd22332">
    <property type="entry name" value="HsdR_N"/>
    <property type="match status" value="1"/>
</dbReference>
<keyword evidence="9" id="KW-0067">ATP-binding</keyword>
<dbReference type="PANTHER" id="PTHR30195:SF15">
    <property type="entry name" value="TYPE I RESTRICTION ENZYME HINDI ENDONUCLEASE SUBUNIT"/>
    <property type="match status" value="1"/>
</dbReference>
<keyword evidence="4" id="KW-0540">Nuclease</keyword>
<keyword evidence="6" id="KW-0680">Restriction system</keyword>
<dbReference type="GO" id="GO:0009035">
    <property type="term" value="F:type I site-specific deoxyribonuclease activity"/>
    <property type="evidence" value="ECO:0007669"/>
    <property type="project" value="UniProtKB-EC"/>
</dbReference>
<comment type="similarity">
    <text evidence="2">Belongs to the HsdR family.</text>
</comment>
<evidence type="ECO:0000256" key="7">
    <source>
        <dbReference type="ARBA" id="ARBA00022759"/>
    </source>
</evidence>
<dbReference type="InterPro" id="IPR007409">
    <property type="entry name" value="Restrct_endonuc_type1_HsdR_N"/>
</dbReference>